<keyword evidence="3" id="KW-1185">Reference proteome</keyword>
<dbReference type="AlphaFoldDB" id="A0A2N8KNS9"/>
<name>A0A2N8KNS9_9BURK</name>
<accession>A0A2N8KNS9</accession>
<gene>
    <name evidence="2" type="ORF">C1I89_01495</name>
</gene>
<evidence type="ECO:0000313" key="3">
    <source>
        <dbReference type="Proteomes" id="UP000235994"/>
    </source>
</evidence>
<protein>
    <recommendedName>
        <fullName evidence="4">Molecular chaperone DnaJ</fullName>
    </recommendedName>
</protein>
<dbReference type="Proteomes" id="UP000235994">
    <property type="component" value="Unassembled WGS sequence"/>
</dbReference>
<evidence type="ECO:0008006" key="4">
    <source>
        <dbReference type="Google" id="ProtNLM"/>
    </source>
</evidence>
<dbReference type="RefSeq" id="WP_102771044.1">
    <property type="nucleotide sequence ID" value="NZ_POQS01000001.1"/>
</dbReference>
<feature type="coiled-coil region" evidence="1">
    <location>
        <begin position="157"/>
        <end position="216"/>
    </location>
</feature>
<keyword evidence="1" id="KW-0175">Coiled coil</keyword>
<evidence type="ECO:0000313" key="2">
    <source>
        <dbReference type="EMBL" id="PND35099.1"/>
    </source>
</evidence>
<evidence type="ECO:0000256" key="1">
    <source>
        <dbReference type="SAM" id="Coils"/>
    </source>
</evidence>
<sequence length="247" mass="27522">MQQNPPAAPQPRQNFEALRHDLQEAQARLSRWGQVAQDYAQRYADELAPLETMEVELKARLVLCFDHACKQKELSKGQRQLASEIAAQLADETLCSLELDGTPGECDLAKLKAVYRKHAGSDFDADYADERGAADALAEEPPAALPPADAPALPEEAGALEARLAEVRAAVAGAERAFKARYRFDPEQSIDPADLMEDLEAEIADVREYIGELEFELAQFVDMQQVKAWLDAMKQQMAAQRRREARR</sequence>
<proteinExistence type="predicted"/>
<dbReference type="EMBL" id="POQS01000001">
    <property type="protein sequence ID" value="PND35099.1"/>
    <property type="molecule type" value="Genomic_DNA"/>
</dbReference>
<reference evidence="2 3" key="1">
    <citation type="submission" date="2018-01" db="EMBL/GenBank/DDBJ databases">
        <title>The draft genome of an aniline degradation strain ANB-1.</title>
        <authorList>
            <person name="Zhang L."/>
            <person name="Jiang J."/>
        </authorList>
    </citation>
    <scope>NUCLEOTIDE SEQUENCE [LARGE SCALE GENOMIC DNA]</scope>
    <source>
        <strain evidence="2 3">ANB-1</strain>
    </source>
</reference>
<comment type="caution">
    <text evidence="2">The sequence shown here is derived from an EMBL/GenBank/DDBJ whole genome shotgun (WGS) entry which is preliminary data.</text>
</comment>
<organism evidence="2 3">
    <name type="scientific">Achromobacter pulmonis</name>
    <dbReference type="NCBI Taxonomy" id="1389932"/>
    <lineage>
        <taxon>Bacteria</taxon>
        <taxon>Pseudomonadati</taxon>
        <taxon>Pseudomonadota</taxon>
        <taxon>Betaproteobacteria</taxon>
        <taxon>Burkholderiales</taxon>
        <taxon>Alcaligenaceae</taxon>
        <taxon>Achromobacter</taxon>
    </lineage>
</organism>